<keyword evidence="3" id="KW-1003">Cell membrane</keyword>
<evidence type="ECO:0000256" key="1">
    <source>
        <dbReference type="ARBA" id="ARBA00004651"/>
    </source>
</evidence>
<feature type="domain" description="Major facilitator superfamily (MFS) profile" evidence="8">
    <location>
        <begin position="238"/>
        <end position="420"/>
    </location>
</feature>
<evidence type="ECO:0000259" key="8">
    <source>
        <dbReference type="PROSITE" id="PS50850"/>
    </source>
</evidence>
<reference evidence="10" key="1">
    <citation type="submission" date="2017-02" db="EMBL/GenBank/DDBJ databases">
        <authorList>
            <person name="Dridi B."/>
        </authorList>
    </citation>
    <scope>NUCLEOTIDE SEQUENCE [LARGE SCALE GENOMIC DNA]</scope>
    <source>
        <strain evidence="10">B Co 03.10</strain>
    </source>
</reference>
<feature type="transmembrane region" description="Helical" evidence="7">
    <location>
        <begin position="62"/>
        <end position="83"/>
    </location>
</feature>
<evidence type="ECO:0000256" key="4">
    <source>
        <dbReference type="ARBA" id="ARBA00022692"/>
    </source>
</evidence>
<feature type="transmembrane region" description="Helical" evidence="7">
    <location>
        <begin position="304"/>
        <end position="322"/>
    </location>
</feature>
<dbReference type="CDD" id="cd06173">
    <property type="entry name" value="MFS_MefA_like"/>
    <property type="match status" value="1"/>
</dbReference>
<evidence type="ECO:0000256" key="6">
    <source>
        <dbReference type="ARBA" id="ARBA00023136"/>
    </source>
</evidence>
<keyword evidence="10" id="KW-1185">Reference proteome</keyword>
<dbReference type="PROSITE" id="PS50850">
    <property type="entry name" value="MFS"/>
    <property type="match status" value="1"/>
</dbReference>
<feature type="transmembrane region" description="Helical" evidence="7">
    <location>
        <begin position="362"/>
        <end position="384"/>
    </location>
</feature>
<keyword evidence="6 7" id="KW-0472">Membrane</keyword>
<feature type="transmembrane region" description="Helical" evidence="7">
    <location>
        <begin position="95"/>
        <end position="116"/>
    </location>
</feature>
<protein>
    <submittedName>
        <fullName evidence="9">Transporter, putative</fullName>
    </submittedName>
</protein>
<dbReference type="PANTHER" id="PTHR23513:SF11">
    <property type="entry name" value="STAPHYLOFERRIN A TRANSPORTER"/>
    <property type="match status" value="1"/>
</dbReference>
<evidence type="ECO:0000256" key="3">
    <source>
        <dbReference type="ARBA" id="ARBA00022475"/>
    </source>
</evidence>
<keyword evidence="5 7" id="KW-1133">Transmembrane helix</keyword>
<organism evidence="9 10">
    <name type="scientific">Brevibacterium yomogidense</name>
    <dbReference type="NCBI Taxonomy" id="946573"/>
    <lineage>
        <taxon>Bacteria</taxon>
        <taxon>Bacillati</taxon>
        <taxon>Actinomycetota</taxon>
        <taxon>Actinomycetes</taxon>
        <taxon>Micrococcales</taxon>
        <taxon>Brevibacteriaceae</taxon>
        <taxon>Brevibacterium</taxon>
    </lineage>
</organism>
<feature type="transmembrane region" description="Helical" evidence="7">
    <location>
        <begin position="237"/>
        <end position="253"/>
    </location>
</feature>
<feature type="transmembrane region" description="Helical" evidence="7">
    <location>
        <begin position="390"/>
        <end position="408"/>
    </location>
</feature>
<feature type="transmembrane region" description="Helical" evidence="7">
    <location>
        <begin position="328"/>
        <end position="350"/>
    </location>
</feature>
<dbReference type="RefSeq" id="WP_087007975.1">
    <property type="nucleotide sequence ID" value="NZ_FWFF01000017.1"/>
</dbReference>
<keyword evidence="2" id="KW-0813">Transport</keyword>
<evidence type="ECO:0000313" key="9">
    <source>
        <dbReference type="EMBL" id="SLM99238.1"/>
    </source>
</evidence>
<evidence type="ECO:0000256" key="7">
    <source>
        <dbReference type="SAM" id="Phobius"/>
    </source>
</evidence>
<feature type="transmembrane region" description="Helical" evidence="7">
    <location>
        <begin position="191"/>
        <end position="216"/>
    </location>
</feature>
<dbReference type="InterPro" id="IPR036259">
    <property type="entry name" value="MFS_trans_sf"/>
</dbReference>
<dbReference type="SUPFAM" id="SSF103473">
    <property type="entry name" value="MFS general substrate transporter"/>
    <property type="match status" value="1"/>
</dbReference>
<evidence type="ECO:0000256" key="5">
    <source>
        <dbReference type="ARBA" id="ARBA00022989"/>
    </source>
</evidence>
<feature type="transmembrane region" description="Helical" evidence="7">
    <location>
        <begin position="273"/>
        <end position="292"/>
    </location>
</feature>
<dbReference type="GO" id="GO:0005886">
    <property type="term" value="C:plasma membrane"/>
    <property type="evidence" value="ECO:0007669"/>
    <property type="project" value="UniProtKB-SubCell"/>
</dbReference>
<dbReference type="Gene3D" id="1.20.1250.20">
    <property type="entry name" value="MFS general substrate transporter like domains"/>
    <property type="match status" value="1"/>
</dbReference>
<feature type="transmembrane region" description="Helical" evidence="7">
    <location>
        <begin position="122"/>
        <end position="141"/>
    </location>
</feature>
<dbReference type="EMBL" id="FWFF01000017">
    <property type="protein sequence ID" value="SLM99238.1"/>
    <property type="molecule type" value="Genomic_DNA"/>
</dbReference>
<dbReference type="AlphaFoldDB" id="A0A1X6XJG7"/>
<gene>
    <name evidence="9" type="ORF">FM105_10635</name>
</gene>
<dbReference type="Pfam" id="PF05977">
    <property type="entry name" value="MFS_3"/>
    <property type="match status" value="1"/>
</dbReference>
<proteinExistence type="predicted"/>
<dbReference type="InterPro" id="IPR020846">
    <property type="entry name" value="MFS_dom"/>
</dbReference>
<comment type="subcellular location">
    <subcellularLocation>
        <location evidence="1">Cell membrane</location>
        <topology evidence="1">Multi-pass membrane protein</topology>
    </subcellularLocation>
</comment>
<dbReference type="Proteomes" id="UP000196581">
    <property type="component" value="Unassembled WGS sequence"/>
</dbReference>
<feature type="transmembrane region" description="Helical" evidence="7">
    <location>
        <begin position="36"/>
        <end position="56"/>
    </location>
</feature>
<dbReference type="GO" id="GO:0022857">
    <property type="term" value="F:transmembrane transporter activity"/>
    <property type="evidence" value="ECO:0007669"/>
    <property type="project" value="InterPro"/>
</dbReference>
<name>A0A1X6XJG7_9MICO</name>
<feature type="transmembrane region" description="Helical" evidence="7">
    <location>
        <begin position="162"/>
        <end position="185"/>
    </location>
</feature>
<evidence type="ECO:0000313" key="10">
    <source>
        <dbReference type="Proteomes" id="UP000196581"/>
    </source>
</evidence>
<accession>A0A1X6XJG7</accession>
<keyword evidence="4 7" id="KW-0812">Transmembrane</keyword>
<sequence length="420" mass="43559">MRGVPENSAAGDQTPPRGAVRLTLDRQFGALFWGKLISGVGIWIHSIVAAVVVYAATGSALWVGLVSVVQFAPQIFLTPLSGTWADRGNIGRQIVLGRVLCFLGSGSLAAFCFVRGDLEGQLDAVIVLAATLITGLGFVVGGPAQQSIIPLLIRRDEFPTAMALNSLPMTLARVAGPAGGTFVAAQYSPALAFALAGLAHALFVVMTMLAALPAGTEQAAGTDFRVRAALSYVRRDRTMLLLLIVVAAVGFGSEPSITLAPVIADELGGGTHVVGQLTGAFGLGAVVGFFAYRLLSWPARQPRVLQVGLAAMILGTTLVALAPTPVTAMCAFAVAGVGFMIANTAAMNLVQLRVPQVMRGRVMALWMVGFVGSRPLASILEGILADAVSLEAALLVTAGVILTVFIAFRPKRLDFTADGP</sequence>
<dbReference type="PANTHER" id="PTHR23513">
    <property type="entry name" value="INTEGRAL MEMBRANE EFFLUX PROTEIN-RELATED"/>
    <property type="match status" value="1"/>
</dbReference>
<dbReference type="InterPro" id="IPR010290">
    <property type="entry name" value="TM_effector"/>
</dbReference>
<evidence type="ECO:0000256" key="2">
    <source>
        <dbReference type="ARBA" id="ARBA00022448"/>
    </source>
</evidence>